<proteinExistence type="predicted"/>
<sequence length="634" mass="70358">MGCTSSSPFKETVPTRRAADRWLQIYGNAALGIERGPIEWTLGHRDVHQFLLYLIDTGTEKRVVVVFQHTDGRYFTAEQWAEAGLLASHLSLDRLSNEVFTAWENLCASSGVLGVDRPVRVVIACTLGQELKDNNIVKTSWTLERAGFPTFSAEMGMSVWFQMLQQQGQAGADRFLAQFTKPGDEPEIKSSLNLNLKSAKVVEGPVQVQPQTQQIGGPVTTQQPTEEREPRDPNLVPIKEALDRFILAMGGALQQIMAEPVSWSMDLPIRQFLIYLVDDGAAQQALIVFKHDAGQYYTSSEWVASGQKVHPELGSESRLVGTVAEGWTKLCSTAGVLGIDRPVRMVINCTPDKPGQPATDNNNIIKTSWTFARAGFPAFTAAGGMAEWLRLLRAQGDAGANEFLNRWTDHPDDEPEFKSSIKTSPNEHIDLQAFPRGAPVEAFRKAFNAILPGFVRSIYGQLSALVPDVGEMWIYNVVTDGKPCMSKVITGDGRFIQTPEGTEDIFKPHYAPLHNILRGVRTVDMPSRVVIKYTPPTTYRPELVEVDMTWLPSNRDALVEAVADMFVWQQYMAKDGEVVAMHYIHSGTTGRTRYGDLRFVDYVDKLDDTPLTLSPEFRSYLNGEGEGVGGYIVP</sequence>
<evidence type="ECO:0000313" key="2">
    <source>
        <dbReference type="EMBL" id="KAL1410682.1"/>
    </source>
</evidence>
<feature type="region of interest" description="Disordered" evidence="1">
    <location>
        <begin position="207"/>
        <end position="232"/>
    </location>
</feature>
<evidence type="ECO:0000313" key="3">
    <source>
        <dbReference type="Proteomes" id="UP001565368"/>
    </source>
</evidence>
<reference evidence="2 3" key="1">
    <citation type="submission" date="2023-08" db="EMBL/GenBank/DDBJ databases">
        <title>Annotated Genome Sequence of Vanrija albida AlHP1.</title>
        <authorList>
            <person name="Herzog R."/>
        </authorList>
    </citation>
    <scope>NUCLEOTIDE SEQUENCE [LARGE SCALE GENOMIC DNA]</scope>
    <source>
        <strain evidence="2 3">AlHP1</strain>
    </source>
</reference>
<dbReference type="EMBL" id="JBBXJM010000003">
    <property type="protein sequence ID" value="KAL1410682.1"/>
    <property type="molecule type" value="Genomic_DNA"/>
</dbReference>
<keyword evidence="3" id="KW-1185">Reference proteome</keyword>
<comment type="caution">
    <text evidence="2">The sequence shown here is derived from an EMBL/GenBank/DDBJ whole genome shotgun (WGS) entry which is preliminary data.</text>
</comment>
<gene>
    <name evidence="2" type="ORF">Q8F55_004701</name>
</gene>
<accession>A0ABR3Q7Q9</accession>
<name>A0ABR3Q7Q9_9TREE</name>
<dbReference type="Proteomes" id="UP001565368">
    <property type="component" value="Unassembled WGS sequence"/>
</dbReference>
<dbReference type="GeneID" id="95985744"/>
<feature type="compositionally biased region" description="Polar residues" evidence="1">
    <location>
        <begin position="208"/>
        <end position="224"/>
    </location>
</feature>
<evidence type="ECO:0000256" key="1">
    <source>
        <dbReference type="SAM" id="MobiDB-lite"/>
    </source>
</evidence>
<protein>
    <submittedName>
        <fullName evidence="2">Uncharacterized protein</fullName>
    </submittedName>
</protein>
<dbReference type="RefSeq" id="XP_069210626.1">
    <property type="nucleotide sequence ID" value="XM_069353208.1"/>
</dbReference>
<organism evidence="2 3">
    <name type="scientific">Vanrija albida</name>
    <dbReference type="NCBI Taxonomy" id="181172"/>
    <lineage>
        <taxon>Eukaryota</taxon>
        <taxon>Fungi</taxon>
        <taxon>Dikarya</taxon>
        <taxon>Basidiomycota</taxon>
        <taxon>Agaricomycotina</taxon>
        <taxon>Tremellomycetes</taxon>
        <taxon>Trichosporonales</taxon>
        <taxon>Trichosporonaceae</taxon>
        <taxon>Vanrija</taxon>
    </lineage>
</organism>